<dbReference type="GO" id="GO:0006325">
    <property type="term" value="P:chromatin organization"/>
    <property type="evidence" value="ECO:0007669"/>
    <property type="project" value="UniProtKB-KW"/>
</dbReference>
<evidence type="ECO:0000256" key="1">
    <source>
        <dbReference type="ARBA" id="ARBA00004123"/>
    </source>
</evidence>
<keyword evidence="10" id="KW-1185">Reference proteome</keyword>
<reference evidence="9 10" key="1">
    <citation type="submission" date="2014-03" db="EMBL/GenBank/DDBJ databases">
        <title>Draft genome of the hookworm Oesophagostomum dentatum.</title>
        <authorList>
            <person name="Mitreva M."/>
        </authorList>
    </citation>
    <scope>NUCLEOTIDE SEQUENCE [LARGE SCALE GENOMIC DNA]</scope>
    <source>
        <strain evidence="9 10">OD-Hann</strain>
    </source>
</reference>
<keyword evidence="4" id="KW-0156">Chromatin regulator</keyword>
<evidence type="ECO:0000256" key="8">
    <source>
        <dbReference type="ARBA" id="ARBA00023242"/>
    </source>
</evidence>
<organism evidence="9 10">
    <name type="scientific">Oesophagostomum dentatum</name>
    <name type="common">Nodular worm</name>
    <dbReference type="NCBI Taxonomy" id="61180"/>
    <lineage>
        <taxon>Eukaryota</taxon>
        <taxon>Metazoa</taxon>
        <taxon>Ecdysozoa</taxon>
        <taxon>Nematoda</taxon>
        <taxon>Chromadorea</taxon>
        <taxon>Rhabditida</taxon>
        <taxon>Rhabditina</taxon>
        <taxon>Rhabditomorpha</taxon>
        <taxon>Strongyloidea</taxon>
        <taxon>Strongylidae</taxon>
        <taxon>Oesophagostomum</taxon>
    </lineage>
</organism>
<accession>A0A0B1SDK9</accession>
<dbReference type="EMBL" id="KN583361">
    <property type="protein sequence ID" value="KHJ81981.1"/>
    <property type="molecule type" value="Genomic_DNA"/>
</dbReference>
<feature type="non-terminal residue" evidence="9">
    <location>
        <position position="100"/>
    </location>
</feature>
<evidence type="ECO:0000256" key="4">
    <source>
        <dbReference type="ARBA" id="ARBA00022853"/>
    </source>
</evidence>
<dbReference type="InterPro" id="IPR015418">
    <property type="entry name" value="Eaf6"/>
</dbReference>
<protein>
    <recommendedName>
        <fullName evidence="3">Chromatin modification-related protein MEAF6</fullName>
    </recommendedName>
</protein>
<dbReference type="AlphaFoldDB" id="A0A0B1SDK9"/>
<evidence type="ECO:0000256" key="2">
    <source>
        <dbReference type="ARBA" id="ARBA00010916"/>
    </source>
</evidence>
<comment type="subcellular location">
    <subcellularLocation>
        <location evidence="1">Nucleus</location>
    </subcellularLocation>
</comment>
<evidence type="ECO:0000256" key="5">
    <source>
        <dbReference type="ARBA" id="ARBA00023015"/>
    </source>
</evidence>
<dbReference type="OrthoDB" id="440324at2759"/>
<evidence type="ECO:0000313" key="10">
    <source>
        <dbReference type="Proteomes" id="UP000053660"/>
    </source>
</evidence>
<gene>
    <name evidence="9" type="ORF">OESDEN_18328</name>
</gene>
<proteinExistence type="inferred from homology"/>
<evidence type="ECO:0000256" key="7">
    <source>
        <dbReference type="ARBA" id="ARBA00023163"/>
    </source>
</evidence>
<evidence type="ECO:0000313" key="9">
    <source>
        <dbReference type="EMBL" id="KHJ81981.1"/>
    </source>
</evidence>
<keyword evidence="8" id="KW-0539">Nucleus</keyword>
<dbReference type="GO" id="GO:0005634">
    <property type="term" value="C:nucleus"/>
    <property type="evidence" value="ECO:0007669"/>
    <property type="project" value="UniProtKB-SubCell"/>
</dbReference>
<keyword evidence="6" id="KW-0175">Coiled coil</keyword>
<keyword evidence="7" id="KW-0804">Transcription</keyword>
<dbReference type="Proteomes" id="UP000053660">
    <property type="component" value="Unassembled WGS sequence"/>
</dbReference>
<sequence>MDEQHSGFLDEVKELLERRREISRDLLGIESRMAKLEQNDLTKHMETGNAVLGFSRYRKARLAGGKLSPRFMVFSNSSTTTKPACMLSERAEKVRMAREQ</sequence>
<comment type="similarity">
    <text evidence="2">Belongs to the EAF6 family.</text>
</comment>
<dbReference type="GO" id="GO:0000123">
    <property type="term" value="C:histone acetyltransferase complex"/>
    <property type="evidence" value="ECO:0007669"/>
    <property type="project" value="InterPro"/>
</dbReference>
<name>A0A0B1SDK9_OESDE</name>
<keyword evidence="5" id="KW-0805">Transcription regulation</keyword>
<evidence type="ECO:0000256" key="3">
    <source>
        <dbReference type="ARBA" id="ARBA00019141"/>
    </source>
</evidence>
<dbReference type="Pfam" id="PF09340">
    <property type="entry name" value="NuA4"/>
    <property type="match status" value="1"/>
</dbReference>
<evidence type="ECO:0000256" key="6">
    <source>
        <dbReference type="ARBA" id="ARBA00023054"/>
    </source>
</evidence>